<evidence type="ECO:0000313" key="3">
    <source>
        <dbReference type="EMBL" id="QIA62997.1"/>
    </source>
</evidence>
<dbReference type="SUPFAM" id="SSF50630">
    <property type="entry name" value="Acid proteases"/>
    <property type="match status" value="1"/>
</dbReference>
<feature type="signal peptide" evidence="1">
    <location>
        <begin position="1"/>
        <end position="22"/>
    </location>
</feature>
<gene>
    <name evidence="3" type="ORF">GT360_05460</name>
</gene>
<reference evidence="3 4" key="1">
    <citation type="submission" date="2020-01" db="EMBL/GenBank/DDBJ databases">
        <title>Whole genome and functional gene identification of agarase of Vibrio HN897.</title>
        <authorList>
            <person name="Liu Y."/>
            <person name="Zhao Z."/>
        </authorList>
    </citation>
    <scope>NUCLEOTIDE SEQUENCE [LARGE SCALE GENOMIC DNA]</scope>
    <source>
        <strain evidence="3 4">HN897</strain>
    </source>
</reference>
<feature type="domain" description="Retropepsin-like aspartic endopeptidase" evidence="2">
    <location>
        <begin position="32"/>
        <end position="164"/>
    </location>
</feature>
<dbReference type="InterPro" id="IPR008503">
    <property type="entry name" value="Asp_endopeptidase"/>
</dbReference>
<dbReference type="PANTHER" id="PTHR38037">
    <property type="entry name" value="ZN_PROTEASE DOMAIN-CONTAINING PROTEIN"/>
    <property type="match status" value="1"/>
</dbReference>
<dbReference type="Proteomes" id="UP000464262">
    <property type="component" value="Chromosome 1"/>
</dbReference>
<evidence type="ECO:0000313" key="4">
    <source>
        <dbReference type="Proteomes" id="UP000464262"/>
    </source>
</evidence>
<dbReference type="Gene3D" id="2.40.70.10">
    <property type="entry name" value="Acid Proteases"/>
    <property type="match status" value="1"/>
</dbReference>
<dbReference type="InterPro" id="IPR021109">
    <property type="entry name" value="Peptidase_aspartic_dom_sf"/>
</dbReference>
<protein>
    <recommendedName>
        <fullName evidence="2">Retropepsin-like aspartic endopeptidase domain-containing protein</fullName>
    </recommendedName>
</protein>
<feature type="chain" id="PRO_5031270808" description="Retropepsin-like aspartic endopeptidase domain-containing protein" evidence="1">
    <location>
        <begin position="23"/>
        <end position="171"/>
    </location>
</feature>
<organism evidence="3 4">
    <name type="scientific">Vibrio astriarenae</name>
    <dbReference type="NCBI Taxonomy" id="1481923"/>
    <lineage>
        <taxon>Bacteria</taxon>
        <taxon>Pseudomonadati</taxon>
        <taxon>Pseudomonadota</taxon>
        <taxon>Gammaproteobacteria</taxon>
        <taxon>Vibrionales</taxon>
        <taxon>Vibrionaceae</taxon>
        <taxon>Vibrio</taxon>
    </lineage>
</organism>
<name>A0A7Z2T2C3_9VIBR</name>
<dbReference type="PANTHER" id="PTHR38037:SF2">
    <property type="entry name" value="ATP-DEPENDENT ZINC PROTEASE DOMAIN-CONTAINING PROTEIN-RELATED"/>
    <property type="match status" value="1"/>
</dbReference>
<proteinExistence type="predicted"/>
<keyword evidence="1" id="KW-0732">Signal</keyword>
<dbReference type="AlphaFoldDB" id="A0A7Z2T2C3"/>
<evidence type="ECO:0000256" key="1">
    <source>
        <dbReference type="SAM" id="SignalP"/>
    </source>
</evidence>
<dbReference type="RefSeq" id="WP_164647899.1">
    <property type="nucleotide sequence ID" value="NZ_CP047475.1"/>
</dbReference>
<dbReference type="Pfam" id="PF05618">
    <property type="entry name" value="Zn_protease"/>
    <property type="match status" value="1"/>
</dbReference>
<sequence length="171" mass="19261">MKRRSLLVIPFLCLGASLGAQASQCPTDEMIIIGEKEFVHVQDLNMDYRARIDTGATRTSLHAMNIEVLDGVEDLEANIGKQVRFITANEMGEKHQHQAEIVAVRSIKNSLGTEVRYSIAMTIERAEKPKTVQVNLRDRGRMDDKILIGRDWLNCDYLVDVSQNPTLSYAD</sequence>
<dbReference type="KEGG" id="vas:GT360_05460"/>
<evidence type="ECO:0000259" key="2">
    <source>
        <dbReference type="Pfam" id="PF05618"/>
    </source>
</evidence>
<accession>A0A7Z2T2C3</accession>
<dbReference type="EMBL" id="CP047475">
    <property type="protein sequence ID" value="QIA62997.1"/>
    <property type="molecule type" value="Genomic_DNA"/>
</dbReference>
<keyword evidence="4" id="KW-1185">Reference proteome</keyword>